<dbReference type="Gene3D" id="3.40.50.300">
    <property type="entry name" value="P-loop containing nucleotide triphosphate hydrolases"/>
    <property type="match status" value="1"/>
</dbReference>
<keyword evidence="2" id="KW-0067">ATP-binding</keyword>
<dbReference type="Proteomes" id="UP001281410">
    <property type="component" value="Unassembled WGS sequence"/>
</dbReference>
<evidence type="ECO:0000256" key="1">
    <source>
        <dbReference type="ARBA" id="ARBA00022741"/>
    </source>
</evidence>
<dbReference type="PRINTS" id="PR00142">
    <property type="entry name" value="RECA"/>
</dbReference>
<reference evidence="4" key="1">
    <citation type="journal article" date="2023" name="Plant J.">
        <title>Genome sequences and population genomics provide insights into the demographic history, inbreeding, and mutation load of two 'living fossil' tree species of Dipteronia.</title>
        <authorList>
            <person name="Feng Y."/>
            <person name="Comes H.P."/>
            <person name="Chen J."/>
            <person name="Zhu S."/>
            <person name="Lu R."/>
            <person name="Zhang X."/>
            <person name="Li P."/>
            <person name="Qiu J."/>
            <person name="Olsen K.M."/>
            <person name="Qiu Y."/>
        </authorList>
    </citation>
    <scope>NUCLEOTIDE SEQUENCE</scope>
    <source>
        <strain evidence="4">NBL</strain>
    </source>
</reference>
<dbReference type="AlphaFoldDB" id="A0AAE0AHG7"/>
<gene>
    <name evidence="4" type="ORF">Dsin_011893</name>
</gene>
<keyword evidence="5" id="KW-1185">Reference proteome</keyword>
<dbReference type="GO" id="GO:0006281">
    <property type="term" value="P:DNA repair"/>
    <property type="evidence" value="ECO:0007669"/>
    <property type="project" value="InterPro"/>
</dbReference>
<name>A0AAE0AHG7_9ROSI</name>
<dbReference type="EMBL" id="JANJYJ010000004">
    <property type="protein sequence ID" value="KAK3217923.1"/>
    <property type="molecule type" value="Genomic_DNA"/>
</dbReference>
<proteinExistence type="predicted"/>
<keyword evidence="3" id="KW-0233">DNA recombination</keyword>
<comment type="caution">
    <text evidence="4">The sequence shown here is derived from an EMBL/GenBank/DDBJ whole genome shotgun (WGS) entry which is preliminary data.</text>
</comment>
<evidence type="ECO:0000256" key="3">
    <source>
        <dbReference type="ARBA" id="ARBA00023172"/>
    </source>
</evidence>
<keyword evidence="1" id="KW-0547">Nucleotide-binding</keyword>
<dbReference type="GO" id="GO:0005524">
    <property type="term" value="F:ATP binding"/>
    <property type="evidence" value="ECO:0007669"/>
    <property type="project" value="UniProtKB-KW"/>
</dbReference>
<organism evidence="4 5">
    <name type="scientific">Dipteronia sinensis</name>
    <dbReference type="NCBI Taxonomy" id="43782"/>
    <lineage>
        <taxon>Eukaryota</taxon>
        <taxon>Viridiplantae</taxon>
        <taxon>Streptophyta</taxon>
        <taxon>Embryophyta</taxon>
        <taxon>Tracheophyta</taxon>
        <taxon>Spermatophyta</taxon>
        <taxon>Magnoliopsida</taxon>
        <taxon>eudicotyledons</taxon>
        <taxon>Gunneridae</taxon>
        <taxon>Pentapetalae</taxon>
        <taxon>rosids</taxon>
        <taxon>malvids</taxon>
        <taxon>Sapindales</taxon>
        <taxon>Sapindaceae</taxon>
        <taxon>Hippocastanoideae</taxon>
        <taxon>Acereae</taxon>
        <taxon>Dipteronia</taxon>
    </lineage>
</organism>
<dbReference type="InterPro" id="IPR027417">
    <property type="entry name" value="P-loop_NTPase"/>
</dbReference>
<accession>A0AAE0AHG7</accession>
<dbReference type="GO" id="GO:0006310">
    <property type="term" value="P:DNA recombination"/>
    <property type="evidence" value="ECO:0007669"/>
    <property type="project" value="UniProtKB-KW"/>
</dbReference>
<dbReference type="PANTHER" id="PTHR45900">
    <property type="entry name" value="RECA"/>
    <property type="match status" value="1"/>
</dbReference>
<evidence type="ECO:0000256" key="2">
    <source>
        <dbReference type="ARBA" id="ARBA00022840"/>
    </source>
</evidence>
<dbReference type="InterPro" id="IPR013765">
    <property type="entry name" value="DNA_recomb/repair_RecA"/>
</dbReference>
<dbReference type="PANTHER" id="PTHR45900:SF4">
    <property type="entry name" value="DNA REPAIR PROTEIN RECA HOMOLOG 2, MITOCHONDRIAL"/>
    <property type="match status" value="1"/>
</dbReference>
<evidence type="ECO:0000313" key="5">
    <source>
        <dbReference type="Proteomes" id="UP001281410"/>
    </source>
</evidence>
<evidence type="ECO:0000313" key="4">
    <source>
        <dbReference type="EMBL" id="KAK3217923.1"/>
    </source>
</evidence>
<protein>
    <submittedName>
        <fullName evidence="4">Uncharacterized protein</fullName>
    </submittedName>
</protein>
<dbReference type="GO" id="GO:0003697">
    <property type="term" value="F:single-stranded DNA binding"/>
    <property type="evidence" value="ECO:0007669"/>
    <property type="project" value="InterPro"/>
</dbReference>
<sequence length="100" mass="11368">MLYRSVLQITGLGVCVEVMKNKLAPAMNKAYLGINFGKGFCSEQEILELACEHRLVIQEGSNYIIGRKVFSDKYSAGQYLIENERVIDKIFMILIKTTFI</sequence>